<name>A0AAV4MUZ9_CAEEX</name>
<evidence type="ECO:0000313" key="2">
    <source>
        <dbReference type="Proteomes" id="UP001054945"/>
    </source>
</evidence>
<comment type="caution">
    <text evidence="1">The sequence shown here is derived from an EMBL/GenBank/DDBJ whole genome shotgun (WGS) entry which is preliminary data.</text>
</comment>
<dbReference type="AlphaFoldDB" id="A0AAV4MUZ9"/>
<gene>
    <name evidence="1" type="ORF">CEXT_51091</name>
</gene>
<protein>
    <submittedName>
        <fullName evidence="1">Uncharacterized protein</fullName>
    </submittedName>
</protein>
<organism evidence="1 2">
    <name type="scientific">Caerostris extrusa</name>
    <name type="common">Bark spider</name>
    <name type="synonym">Caerostris bankana</name>
    <dbReference type="NCBI Taxonomy" id="172846"/>
    <lineage>
        <taxon>Eukaryota</taxon>
        <taxon>Metazoa</taxon>
        <taxon>Ecdysozoa</taxon>
        <taxon>Arthropoda</taxon>
        <taxon>Chelicerata</taxon>
        <taxon>Arachnida</taxon>
        <taxon>Araneae</taxon>
        <taxon>Araneomorphae</taxon>
        <taxon>Entelegynae</taxon>
        <taxon>Araneoidea</taxon>
        <taxon>Araneidae</taxon>
        <taxon>Caerostris</taxon>
    </lineage>
</organism>
<dbReference type="Proteomes" id="UP001054945">
    <property type="component" value="Unassembled WGS sequence"/>
</dbReference>
<reference evidence="1 2" key="1">
    <citation type="submission" date="2021-06" db="EMBL/GenBank/DDBJ databases">
        <title>Caerostris extrusa draft genome.</title>
        <authorList>
            <person name="Kono N."/>
            <person name="Arakawa K."/>
        </authorList>
    </citation>
    <scope>NUCLEOTIDE SEQUENCE [LARGE SCALE GENOMIC DNA]</scope>
</reference>
<keyword evidence="2" id="KW-1185">Reference proteome</keyword>
<proteinExistence type="predicted"/>
<evidence type="ECO:0000313" key="1">
    <source>
        <dbReference type="EMBL" id="GIX75176.1"/>
    </source>
</evidence>
<dbReference type="EMBL" id="BPLR01002566">
    <property type="protein sequence ID" value="GIX75176.1"/>
    <property type="molecule type" value="Genomic_DNA"/>
</dbReference>
<accession>A0AAV4MUZ9</accession>
<sequence length="153" mass="17309">MPPIGRNWVHSCHHVKVSRIIMSSPSISWDRSAMSFRVSKLIPREKVKLSSSKVEELELPERPAFATEVNSTKFLKQFHNVFFTTESITFSLTVPLPLCFRAVFHHRGRGCTQSGGPPPAPSTCSRVACSMWEVLWDTRAPDSLPISWDASRR</sequence>